<dbReference type="Proteomes" id="UP000078550">
    <property type="component" value="Unassembled WGS sequence"/>
</dbReference>
<proteinExistence type="predicted"/>
<organism evidence="2 3">
    <name type="scientific">Plasmodium ovale wallikeri</name>
    <dbReference type="NCBI Taxonomy" id="864142"/>
    <lineage>
        <taxon>Eukaryota</taxon>
        <taxon>Sar</taxon>
        <taxon>Alveolata</taxon>
        <taxon>Apicomplexa</taxon>
        <taxon>Aconoidasida</taxon>
        <taxon>Haemosporida</taxon>
        <taxon>Plasmodiidae</taxon>
        <taxon>Plasmodium</taxon>
        <taxon>Plasmodium (Plasmodium)</taxon>
    </lineage>
</organism>
<evidence type="ECO:0000313" key="2">
    <source>
        <dbReference type="EMBL" id="SBT31053.1"/>
    </source>
</evidence>
<dbReference type="AlphaFoldDB" id="A0A1A8YHM9"/>
<protein>
    <submittedName>
        <fullName evidence="2">Uncharacterized protein</fullName>
    </submittedName>
</protein>
<feature type="compositionally biased region" description="Basic and acidic residues" evidence="1">
    <location>
        <begin position="54"/>
        <end position="74"/>
    </location>
</feature>
<dbReference type="EMBL" id="FLRE01000009">
    <property type="protein sequence ID" value="SBT31053.1"/>
    <property type="molecule type" value="Genomic_DNA"/>
</dbReference>
<accession>A0A1A8YHM9</accession>
<feature type="region of interest" description="Disordered" evidence="1">
    <location>
        <begin position="347"/>
        <end position="385"/>
    </location>
</feature>
<sequence length="634" mass="73899">MMDLCTNENVINCILIVDVYASHIHSLVQFCKSAIEVEKQKKRILNRIRAYRKESKRKEKLQSRGESPNERPDEPPDEPPDEQPDEQPDEPPDDQSAESHWGEAQEYKIPFSKVIMQEVWNQVKILLVNPKSTKCYRKCLKRLKKIRCKVKLKRAFIKYLLKSANREYEAFLQDVKYVHFIVNSEPICHMLGVDDILQGEENIYTPCRTIGNVYTYVQYIFKLKIEAILNYVFNTCKRIDRVIHRELRNLCDVFTDQYETTSLRLRRRRKSLRRRLLVMSFPPKRTCINSEHVNEVTFVKGEKRESVQIHSRLQQSSDSSSYESSRSSDVFSVALFHKDNYYANDDRNRAKNITNTSDGRSYEKKESSYNSHESKRKHTPRNKSIVDDEAVEVAEAVEAAEAAEAAEATETSASEVSSLGGPIDETTKLLSFLRSFRGTSEEVENEYTRTSKAFPQNGTSNYREMYIRGDVMKKCRTELEGLNEKCSKQNFLPQFMLHMSIFLGLSNSKCITLIRSLNDAKSKKVESRSVILYKWRDHLNLSVDLAPKRNHNMSAKVDFFDITDILRFPYDIFFNDITEENHCEENLIHKVTIEMSKVYSRYAFSSTPNEIRECVTAHLRSKHKNGKNGKRKNR</sequence>
<reference evidence="3" key="1">
    <citation type="submission" date="2016-05" db="EMBL/GenBank/DDBJ databases">
        <authorList>
            <person name="Naeem Raeece"/>
        </authorList>
    </citation>
    <scope>NUCLEOTIDE SEQUENCE [LARGE SCALE GENOMIC DNA]</scope>
</reference>
<name>A0A1A8YHM9_PLAOA</name>
<gene>
    <name evidence="2" type="ORF">POVWA2_002150</name>
</gene>
<feature type="compositionally biased region" description="Acidic residues" evidence="1">
    <location>
        <begin position="75"/>
        <end position="96"/>
    </location>
</feature>
<feature type="region of interest" description="Disordered" evidence="1">
    <location>
        <begin position="54"/>
        <end position="101"/>
    </location>
</feature>
<evidence type="ECO:0000313" key="3">
    <source>
        <dbReference type="Proteomes" id="UP000078550"/>
    </source>
</evidence>
<evidence type="ECO:0000256" key="1">
    <source>
        <dbReference type="SAM" id="MobiDB-lite"/>
    </source>
</evidence>